<protein>
    <recommendedName>
        <fullName evidence="3 7">6,7-dimethyl-8-ribityllumazine synthase</fullName>
        <shortName evidence="7">DMRL synthase</shortName>
        <shortName evidence="7">LS</shortName>
        <shortName evidence="7">Lumazine synthase</shortName>
        <ecNumber evidence="3 7">2.5.1.78</ecNumber>
    </recommendedName>
</protein>
<dbReference type="EMBL" id="JADKMY010000001">
    <property type="protein sequence ID" value="MBF4553572.1"/>
    <property type="molecule type" value="Genomic_DNA"/>
</dbReference>
<reference evidence="8 9" key="1">
    <citation type="submission" date="2020-10" db="EMBL/GenBank/DDBJ databases">
        <title>Novel species in genus Corynebacterium.</title>
        <authorList>
            <person name="Zhang G."/>
        </authorList>
    </citation>
    <scope>NUCLEOTIDE SEQUENCE [LARGE SCALE GENOMIC DNA]</scope>
    <source>
        <strain evidence="8 9">DSM 45110</strain>
    </source>
</reference>
<dbReference type="InterPro" id="IPR036467">
    <property type="entry name" value="LS/RS_sf"/>
</dbReference>
<gene>
    <name evidence="7" type="primary">ribH</name>
    <name evidence="8" type="ORF">IRY30_05690</name>
</gene>
<dbReference type="InterPro" id="IPR034964">
    <property type="entry name" value="LS"/>
</dbReference>
<evidence type="ECO:0000256" key="4">
    <source>
        <dbReference type="ARBA" id="ARBA00022619"/>
    </source>
</evidence>
<comment type="catalytic activity">
    <reaction evidence="6 7">
        <text>(2S)-2-hydroxy-3-oxobutyl phosphate + 5-amino-6-(D-ribitylamino)uracil = 6,7-dimethyl-8-(1-D-ribityl)lumazine + phosphate + 2 H2O + H(+)</text>
        <dbReference type="Rhea" id="RHEA:26152"/>
        <dbReference type="ChEBI" id="CHEBI:15377"/>
        <dbReference type="ChEBI" id="CHEBI:15378"/>
        <dbReference type="ChEBI" id="CHEBI:15934"/>
        <dbReference type="ChEBI" id="CHEBI:43474"/>
        <dbReference type="ChEBI" id="CHEBI:58201"/>
        <dbReference type="ChEBI" id="CHEBI:58830"/>
        <dbReference type="EC" id="2.5.1.78"/>
    </reaction>
</comment>
<dbReference type="EC" id="2.5.1.78" evidence="3 7"/>
<sequence length="159" mass="16446">MAHDGLPQLTVRDGEAAGMRVAVISSSWNADITDVLHQRAIARAKQAGASVSQWRVSGAVELPVVVAEAVKHFDAVIANGCVIEGETEHFRVVCDAVTYGLTRIAIDSGVPVGNGVLTVQNHQQAVDRAGGEGAVEDKGADSAEAAIQAALVLRQIAAS</sequence>
<feature type="binding site" evidence="7">
    <location>
        <position position="128"/>
    </location>
    <ligand>
        <name>(2S)-2-hydroxy-3-oxobutyl phosphate</name>
        <dbReference type="ChEBI" id="CHEBI:58830"/>
    </ligand>
</feature>
<dbReference type="CDD" id="cd09209">
    <property type="entry name" value="Lumazine_synthase-I"/>
    <property type="match status" value="1"/>
</dbReference>
<dbReference type="PANTHER" id="PTHR21058:SF0">
    <property type="entry name" value="6,7-DIMETHYL-8-RIBITYLLUMAZINE SYNTHASE"/>
    <property type="match status" value="1"/>
</dbReference>
<comment type="function">
    <text evidence="7">Catalyzes the formation of 6,7-dimethyl-8-ribityllumazine by condensation of 5-amino-6-(D-ribitylamino)uracil with 3,4-dihydroxy-2-butanone 4-phosphate. This is the penultimate step in the biosynthesis of riboflavin.</text>
</comment>
<dbReference type="Proteomes" id="UP000635902">
    <property type="component" value="Unassembled WGS sequence"/>
</dbReference>
<dbReference type="Gene3D" id="3.40.50.960">
    <property type="entry name" value="Lumazine/riboflavin synthase"/>
    <property type="match status" value="1"/>
</dbReference>
<feature type="binding site" evidence="7">
    <location>
        <begin position="86"/>
        <end position="87"/>
    </location>
    <ligand>
        <name>(2S)-2-hydroxy-3-oxobutyl phosphate</name>
        <dbReference type="ChEBI" id="CHEBI:58830"/>
    </ligand>
</feature>
<dbReference type="InterPro" id="IPR002180">
    <property type="entry name" value="LS/RS"/>
</dbReference>
<dbReference type="PANTHER" id="PTHR21058">
    <property type="entry name" value="6,7-DIMETHYL-8-RIBITYLLUMAZINE SYNTHASE DMRL SYNTHASE LUMAZINE SYNTHASE"/>
    <property type="match status" value="1"/>
</dbReference>
<evidence type="ECO:0000256" key="3">
    <source>
        <dbReference type="ARBA" id="ARBA00012664"/>
    </source>
</evidence>
<dbReference type="GO" id="GO:0000906">
    <property type="term" value="F:6,7-dimethyl-8-ribityllumazine synthase activity"/>
    <property type="evidence" value="ECO:0007669"/>
    <property type="project" value="UniProtKB-EC"/>
</dbReference>
<evidence type="ECO:0000313" key="9">
    <source>
        <dbReference type="Proteomes" id="UP000635902"/>
    </source>
</evidence>
<dbReference type="SUPFAM" id="SSF52121">
    <property type="entry name" value="Lumazine synthase"/>
    <property type="match status" value="1"/>
</dbReference>
<name>A0ABR9ZLS6_9CORY</name>
<feature type="binding site" evidence="7">
    <location>
        <begin position="81"/>
        <end position="83"/>
    </location>
    <ligand>
        <name>5-amino-6-(D-ribitylamino)uracil</name>
        <dbReference type="ChEBI" id="CHEBI:15934"/>
    </ligand>
</feature>
<feature type="binding site" evidence="7">
    <location>
        <position position="114"/>
    </location>
    <ligand>
        <name>5-amino-6-(D-ribitylamino)uracil</name>
        <dbReference type="ChEBI" id="CHEBI:15934"/>
    </ligand>
</feature>
<dbReference type="Pfam" id="PF00885">
    <property type="entry name" value="DMRL_synthase"/>
    <property type="match status" value="1"/>
</dbReference>
<evidence type="ECO:0000256" key="2">
    <source>
        <dbReference type="ARBA" id="ARBA00007424"/>
    </source>
</evidence>
<evidence type="ECO:0000256" key="5">
    <source>
        <dbReference type="ARBA" id="ARBA00022679"/>
    </source>
</evidence>
<evidence type="ECO:0000313" key="8">
    <source>
        <dbReference type="EMBL" id="MBF4553572.1"/>
    </source>
</evidence>
<dbReference type="HAMAP" id="MF_00178">
    <property type="entry name" value="Lumazine_synth"/>
    <property type="match status" value="1"/>
</dbReference>
<feature type="binding site" evidence="7">
    <location>
        <position position="28"/>
    </location>
    <ligand>
        <name>5-amino-6-(D-ribitylamino)uracil</name>
        <dbReference type="ChEBI" id="CHEBI:15934"/>
    </ligand>
</feature>
<evidence type="ECO:0000256" key="1">
    <source>
        <dbReference type="ARBA" id="ARBA00004917"/>
    </source>
</evidence>
<feature type="binding site" evidence="7">
    <location>
        <begin position="59"/>
        <end position="61"/>
    </location>
    <ligand>
        <name>5-amino-6-(D-ribitylamino)uracil</name>
        <dbReference type="ChEBI" id="CHEBI:15934"/>
    </ligand>
</feature>
<keyword evidence="9" id="KW-1185">Reference proteome</keyword>
<organism evidence="8 9">
    <name type="scientific">Corynebacterium suicordis DSM 45110</name>
    <dbReference type="NCBI Taxonomy" id="1121369"/>
    <lineage>
        <taxon>Bacteria</taxon>
        <taxon>Bacillati</taxon>
        <taxon>Actinomycetota</taxon>
        <taxon>Actinomycetes</taxon>
        <taxon>Mycobacteriales</taxon>
        <taxon>Corynebacteriaceae</taxon>
        <taxon>Corynebacterium</taxon>
    </lineage>
</organism>
<comment type="caution">
    <text evidence="8">The sequence shown here is derived from an EMBL/GenBank/DDBJ whole genome shotgun (WGS) entry which is preliminary data.</text>
</comment>
<dbReference type="RefSeq" id="WP_194556359.1">
    <property type="nucleotide sequence ID" value="NZ_JADKMY010000001.1"/>
</dbReference>
<comment type="pathway">
    <text evidence="1 7">Cofactor biosynthesis; riboflavin biosynthesis; riboflavin from 2-hydroxy-3-oxobutyl phosphate and 5-amino-6-(D-ribitylamino)uracil: step 1/2.</text>
</comment>
<feature type="active site" description="Proton donor" evidence="7">
    <location>
        <position position="89"/>
    </location>
</feature>
<keyword evidence="5 7" id="KW-0808">Transferase</keyword>
<accession>A0ABR9ZLS6</accession>
<evidence type="ECO:0000256" key="6">
    <source>
        <dbReference type="ARBA" id="ARBA00048785"/>
    </source>
</evidence>
<proteinExistence type="inferred from homology"/>
<evidence type="ECO:0000256" key="7">
    <source>
        <dbReference type="HAMAP-Rule" id="MF_00178"/>
    </source>
</evidence>
<dbReference type="NCBIfam" id="TIGR00114">
    <property type="entry name" value="lumazine-synth"/>
    <property type="match status" value="1"/>
</dbReference>
<comment type="similarity">
    <text evidence="2 7">Belongs to the DMRL synthase family.</text>
</comment>
<keyword evidence="4 7" id="KW-0686">Riboflavin biosynthesis</keyword>